<evidence type="ECO:0000313" key="1">
    <source>
        <dbReference type="EMBL" id="OPH81833.1"/>
    </source>
</evidence>
<protein>
    <submittedName>
        <fullName evidence="1">Uncharacterized protein</fullName>
    </submittedName>
</protein>
<proteinExistence type="predicted"/>
<keyword evidence="2" id="KW-1185">Reference proteome</keyword>
<reference evidence="1 2" key="1">
    <citation type="submission" date="2017-02" db="EMBL/GenBank/DDBJ databases">
        <title>Genome sequence of the nitrite-oxidizing bacterium Nitrobacter vulgaris strain Ab1.</title>
        <authorList>
            <person name="Mellbye B.L."/>
            <person name="Davis E.W."/>
            <person name="Spieck E."/>
            <person name="Chang J.H."/>
            <person name="Bottomley P.J."/>
            <person name="Sayavedra-Soto L.A."/>
        </authorList>
    </citation>
    <scope>NUCLEOTIDE SEQUENCE [LARGE SCALE GENOMIC DNA]</scope>
    <source>
        <strain evidence="1 2">Ab1</strain>
    </source>
</reference>
<gene>
    <name evidence="1" type="ORF">B2M20_15265</name>
</gene>
<sequence length="66" mass="7432">MQTRRRFKQTTSFQDRLSDFIAGARSEADGGPGGADHYELLKKIRQAETAANIERWATSPELQPPK</sequence>
<dbReference type="OrthoDB" id="8141531at2"/>
<name>A0A1V4HV89_NITVU</name>
<dbReference type="Proteomes" id="UP000189940">
    <property type="component" value="Unassembled WGS sequence"/>
</dbReference>
<accession>A0A1V4HV89</accession>
<comment type="caution">
    <text evidence="1">The sequence shown here is derived from an EMBL/GenBank/DDBJ whole genome shotgun (WGS) entry which is preliminary data.</text>
</comment>
<dbReference type="EMBL" id="MWPQ01000054">
    <property type="protein sequence ID" value="OPH81833.1"/>
    <property type="molecule type" value="Genomic_DNA"/>
</dbReference>
<evidence type="ECO:0000313" key="2">
    <source>
        <dbReference type="Proteomes" id="UP000189940"/>
    </source>
</evidence>
<dbReference type="RefSeq" id="WP_079447896.1">
    <property type="nucleotide sequence ID" value="NZ_JAVDPZ010000020.1"/>
</dbReference>
<dbReference type="AlphaFoldDB" id="A0A1V4HV89"/>
<organism evidence="1 2">
    <name type="scientific">Nitrobacter vulgaris</name>
    <dbReference type="NCBI Taxonomy" id="29421"/>
    <lineage>
        <taxon>Bacteria</taxon>
        <taxon>Pseudomonadati</taxon>
        <taxon>Pseudomonadota</taxon>
        <taxon>Alphaproteobacteria</taxon>
        <taxon>Hyphomicrobiales</taxon>
        <taxon>Nitrobacteraceae</taxon>
        <taxon>Nitrobacter</taxon>
    </lineage>
</organism>